<dbReference type="Pfam" id="PF02504">
    <property type="entry name" value="FA_synthesis"/>
    <property type="match status" value="1"/>
</dbReference>
<dbReference type="Gene3D" id="3.40.718.10">
    <property type="entry name" value="Isopropylmalate Dehydrogenase"/>
    <property type="match status" value="1"/>
</dbReference>
<comment type="pathway">
    <text evidence="10">Lipid metabolism; phospholipid metabolism.</text>
</comment>
<keyword evidence="6 10" id="KW-0594">Phospholipid biosynthesis</keyword>
<dbReference type="EC" id="2.3.1.274" evidence="8 10"/>
<dbReference type="PANTHER" id="PTHR30100">
    <property type="entry name" value="FATTY ACID/PHOSPHOLIPID SYNTHESIS PROTEIN PLSX"/>
    <property type="match status" value="1"/>
</dbReference>
<keyword evidence="11" id="KW-0012">Acyltransferase</keyword>
<evidence type="ECO:0000313" key="12">
    <source>
        <dbReference type="Proteomes" id="UP000238739"/>
    </source>
</evidence>
<dbReference type="NCBIfam" id="TIGR00182">
    <property type="entry name" value="plsX"/>
    <property type="match status" value="1"/>
</dbReference>
<keyword evidence="5 10" id="KW-0443">Lipid metabolism</keyword>
<dbReference type="GO" id="GO:0008654">
    <property type="term" value="P:phospholipid biosynthetic process"/>
    <property type="evidence" value="ECO:0007669"/>
    <property type="project" value="UniProtKB-KW"/>
</dbReference>
<comment type="catalytic activity">
    <reaction evidence="1 10">
        <text>a fatty acyl-[ACP] + phosphate = an acyl phosphate + holo-[ACP]</text>
        <dbReference type="Rhea" id="RHEA:42292"/>
        <dbReference type="Rhea" id="RHEA-COMP:9685"/>
        <dbReference type="Rhea" id="RHEA-COMP:14125"/>
        <dbReference type="ChEBI" id="CHEBI:43474"/>
        <dbReference type="ChEBI" id="CHEBI:59918"/>
        <dbReference type="ChEBI" id="CHEBI:64479"/>
        <dbReference type="ChEBI" id="CHEBI:138651"/>
        <dbReference type="EC" id="2.3.1.274"/>
    </reaction>
</comment>
<dbReference type="RefSeq" id="WP_056950137.1">
    <property type="nucleotide sequence ID" value="NZ_LT984417.1"/>
</dbReference>
<dbReference type="PIRSF" id="PIRSF002465">
    <property type="entry name" value="Phsphlp_syn_PlsX"/>
    <property type="match status" value="1"/>
</dbReference>
<evidence type="ECO:0000256" key="8">
    <source>
        <dbReference type="ARBA" id="ARBA00024069"/>
    </source>
</evidence>
<comment type="subunit">
    <text evidence="9 10">Homodimer. Probably interacts with PlsY.</text>
</comment>
<evidence type="ECO:0000256" key="1">
    <source>
        <dbReference type="ARBA" id="ARBA00001232"/>
    </source>
</evidence>
<dbReference type="GO" id="GO:0006633">
    <property type="term" value="P:fatty acid biosynthetic process"/>
    <property type="evidence" value="ECO:0007669"/>
    <property type="project" value="UniProtKB-UniRule"/>
</dbReference>
<comment type="subcellular location">
    <subcellularLocation>
        <location evidence="10">Cytoplasm</location>
    </subcellularLocation>
    <text evidence="10">Associated with the membrane possibly through PlsY.</text>
</comment>
<evidence type="ECO:0000256" key="9">
    <source>
        <dbReference type="ARBA" id="ARBA00046608"/>
    </source>
</evidence>
<evidence type="ECO:0000256" key="10">
    <source>
        <dbReference type="HAMAP-Rule" id="MF_00019"/>
    </source>
</evidence>
<evidence type="ECO:0000256" key="3">
    <source>
        <dbReference type="ARBA" id="ARBA00022516"/>
    </source>
</evidence>
<keyword evidence="4 10" id="KW-0808">Transferase</keyword>
<gene>
    <name evidence="10 11" type="primary">plsX</name>
    <name evidence="11" type="ORF">LFUMFP_210017</name>
</gene>
<name>A0A2N9DUM7_9LACO</name>
<evidence type="ECO:0000256" key="7">
    <source>
        <dbReference type="ARBA" id="ARBA00023264"/>
    </source>
</evidence>
<reference evidence="11" key="1">
    <citation type="submission" date="2018-01" db="EMBL/GenBank/DDBJ databases">
        <authorList>
            <person name="Chaillou S."/>
        </authorList>
    </citation>
    <scope>NUCLEOTIDE SEQUENCE [LARGE SCALE GENOMIC DNA]</scope>
    <source>
        <strain evidence="11">MFPC41A2801</strain>
    </source>
</reference>
<keyword evidence="2 10" id="KW-0963">Cytoplasm</keyword>
<evidence type="ECO:0000313" key="11">
    <source>
        <dbReference type="EMBL" id="SPC37916.1"/>
    </source>
</evidence>
<dbReference type="GO" id="GO:0005737">
    <property type="term" value="C:cytoplasm"/>
    <property type="evidence" value="ECO:0007669"/>
    <property type="project" value="UniProtKB-SubCell"/>
</dbReference>
<dbReference type="PANTHER" id="PTHR30100:SF1">
    <property type="entry name" value="PHOSPHATE ACYLTRANSFERASE"/>
    <property type="match status" value="1"/>
</dbReference>
<dbReference type="InterPro" id="IPR003664">
    <property type="entry name" value="FA_synthesis"/>
</dbReference>
<dbReference type="HAMAP" id="MF_00019">
    <property type="entry name" value="PlsX"/>
    <property type="match status" value="1"/>
</dbReference>
<dbReference type="Proteomes" id="UP000238739">
    <property type="component" value="Unassembled WGS sequence"/>
</dbReference>
<dbReference type="SUPFAM" id="SSF53659">
    <property type="entry name" value="Isocitrate/Isopropylmalate dehydrogenase-like"/>
    <property type="match status" value="1"/>
</dbReference>
<evidence type="ECO:0000256" key="4">
    <source>
        <dbReference type="ARBA" id="ARBA00022679"/>
    </source>
</evidence>
<proteinExistence type="inferred from homology"/>
<dbReference type="UniPathway" id="UPA00085"/>
<evidence type="ECO:0000256" key="2">
    <source>
        <dbReference type="ARBA" id="ARBA00022490"/>
    </source>
</evidence>
<comment type="similarity">
    <text evidence="10">Belongs to the PlsX family.</text>
</comment>
<comment type="function">
    <text evidence="10">Catalyzes the reversible formation of acyl-phosphate (acyl-PO(4)) from acyl-[acyl-carrier-protein] (acyl-ACP). This enzyme utilizes acyl-ACP as fatty acyl donor, but not acyl-CoA.</text>
</comment>
<protein>
    <recommendedName>
        <fullName evidence="8 10">Phosphate acyltransferase</fullName>
        <ecNumber evidence="8 10">2.3.1.274</ecNumber>
    </recommendedName>
    <alternativeName>
        <fullName evidence="10">Acyl-ACP phosphotransacylase</fullName>
    </alternativeName>
    <alternativeName>
        <fullName evidence="10">Acyl-[acyl-carrier-protein]--phosphate acyltransferase</fullName>
    </alternativeName>
    <alternativeName>
        <fullName evidence="10">Phosphate-acyl-ACP acyltransferase</fullName>
    </alternativeName>
</protein>
<organism evidence="11 12">
    <name type="scientific">Latilactobacillus fuchuensis</name>
    <dbReference type="NCBI Taxonomy" id="164393"/>
    <lineage>
        <taxon>Bacteria</taxon>
        <taxon>Bacillati</taxon>
        <taxon>Bacillota</taxon>
        <taxon>Bacilli</taxon>
        <taxon>Lactobacillales</taxon>
        <taxon>Lactobacillaceae</taxon>
        <taxon>Latilactobacillus</taxon>
    </lineage>
</organism>
<evidence type="ECO:0000256" key="6">
    <source>
        <dbReference type="ARBA" id="ARBA00023209"/>
    </source>
</evidence>
<sequence length="337" mass="35859">MKIAVDAMGGDFAPQAVIEGVLQARSEFKDLDFILYGDEAQIKPLLPDMAQLSIVHTTEKIAGDDEPVRAIRRKKQASMVLAAQAVKAGEADALFSLGNTGALLAAGLFIIGRVKGIDRPGLMPTLPSINSEDGFNMLDVGANAEAKPEHLHQYGLMGNFYAQDVRGIANPRIALLNNGTEASKGDELHKAAHQLLADDPDLNFIGNIEANDLLKGLADVVVTDGFTGNATLKAIEGTATIVMSQVKHAIMDAGVKEKIGGLLLKGSVGQIKTKFDTSIYGGAVLLGLKAPVIKAHGAADAQTVYYTVKQIHTMLANQTVQKVIDYFDQKKVSDETK</sequence>
<dbReference type="GO" id="GO:0043811">
    <property type="term" value="F:phosphate:acyl-[acyl carrier protein] acyltransferase activity"/>
    <property type="evidence" value="ECO:0007669"/>
    <property type="project" value="UniProtKB-UniRule"/>
</dbReference>
<keyword evidence="7 10" id="KW-1208">Phospholipid metabolism</keyword>
<dbReference type="EMBL" id="OGVC01000014">
    <property type="protein sequence ID" value="SPC37916.1"/>
    <property type="molecule type" value="Genomic_DNA"/>
</dbReference>
<keyword evidence="12" id="KW-1185">Reference proteome</keyword>
<evidence type="ECO:0000256" key="5">
    <source>
        <dbReference type="ARBA" id="ARBA00023098"/>
    </source>
</evidence>
<dbReference type="InterPro" id="IPR012281">
    <property type="entry name" value="Phospholipid_synth_PlsX-like"/>
</dbReference>
<keyword evidence="3 10" id="KW-0444">Lipid biosynthesis</keyword>
<comment type="caution">
    <text evidence="11">The sequence shown here is derived from an EMBL/GenBank/DDBJ whole genome shotgun (WGS) entry which is preliminary data.</text>
</comment>
<accession>A0A2N9DUM7</accession>
<dbReference type="AlphaFoldDB" id="A0A2N9DUM7"/>